<dbReference type="InterPro" id="IPR035979">
    <property type="entry name" value="RBD_domain_sf"/>
</dbReference>
<evidence type="ECO:0000259" key="13">
    <source>
        <dbReference type="PROSITE" id="PS51873"/>
    </source>
</evidence>
<organism evidence="14 15">
    <name type="scientific">Cristinia sonorae</name>
    <dbReference type="NCBI Taxonomy" id="1940300"/>
    <lineage>
        <taxon>Eukaryota</taxon>
        <taxon>Fungi</taxon>
        <taxon>Dikarya</taxon>
        <taxon>Basidiomycota</taxon>
        <taxon>Agaricomycotina</taxon>
        <taxon>Agaricomycetes</taxon>
        <taxon>Agaricomycetidae</taxon>
        <taxon>Agaricales</taxon>
        <taxon>Pleurotineae</taxon>
        <taxon>Stephanosporaceae</taxon>
        <taxon>Cristinia</taxon>
    </lineage>
</organism>
<dbReference type="Pfam" id="PF22191">
    <property type="entry name" value="IBR_1"/>
    <property type="match status" value="1"/>
</dbReference>
<evidence type="ECO:0000256" key="10">
    <source>
        <dbReference type="SAM" id="MobiDB-lite"/>
    </source>
</evidence>
<evidence type="ECO:0000259" key="12">
    <source>
        <dbReference type="PROSITE" id="PS50102"/>
    </source>
</evidence>
<keyword evidence="5 8" id="KW-0863">Zinc-finger</keyword>
<dbReference type="Proteomes" id="UP000813824">
    <property type="component" value="Unassembled WGS sequence"/>
</dbReference>
<dbReference type="GO" id="GO:0003723">
    <property type="term" value="F:RNA binding"/>
    <property type="evidence" value="ECO:0007669"/>
    <property type="project" value="UniProtKB-UniRule"/>
</dbReference>
<dbReference type="SUPFAM" id="SSF57850">
    <property type="entry name" value="RING/U-box"/>
    <property type="match status" value="2"/>
</dbReference>
<dbReference type="GO" id="GO:0000151">
    <property type="term" value="C:ubiquitin ligase complex"/>
    <property type="evidence" value="ECO:0007669"/>
    <property type="project" value="TreeGrafter"/>
</dbReference>
<evidence type="ECO:0000256" key="1">
    <source>
        <dbReference type="ARBA" id="ARBA00004906"/>
    </source>
</evidence>
<keyword evidence="4" id="KW-0677">Repeat</keyword>
<dbReference type="CDD" id="cd00590">
    <property type="entry name" value="RRM_SF"/>
    <property type="match status" value="1"/>
</dbReference>
<comment type="pathway">
    <text evidence="1">Protein modification; protein ubiquitination.</text>
</comment>
<dbReference type="InterPro" id="IPR051628">
    <property type="entry name" value="LUBAC_E3_Ligases"/>
</dbReference>
<feature type="domain" description="RING-type" evidence="11">
    <location>
        <begin position="628"/>
        <end position="669"/>
    </location>
</feature>
<feature type="domain" description="RING-type" evidence="13">
    <location>
        <begin position="624"/>
        <end position="831"/>
    </location>
</feature>
<evidence type="ECO:0000256" key="4">
    <source>
        <dbReference type="ARBA" id="ARBA00022737"/>
    </source>
</evidence>
<dbReference type="SUPFAM" id="SSF54928">
    <property type="entry name" value="RNA-binding domain, RBD"/>
    <property type="match status" value="1"/>
</dbReference>
<dbReference type="CDD" id="cd20335">
    <property type="entry name" value="BRcat_RBR"/>
    <property type="match status" value="1"/>
</dbReference>
<dbReference type="InterPro" id="IPR012677">
    <property type="entry name" value="Nucleotide-bd_a/b_plait_sf"/>
</dbReference>
<evidence type="ECO:0000313" key="15">
    <source>
        <dbReference type="Proteomes" id="UP000813824"/>
    </source>
</evidence>
<dbReference type="PROSITE" id="PS50089">
    <property type="entry name" value="ZF_RING_2"/>
    <property type="match status" value="1"/>
</dbReference>
<dbReference type="PROSITE" id="PS50102">
    <property type="entry name" value="RRM"/>
    <property type="match status" value="1"/>
</dbReference>
<dbReference type="InterPro" id="IPR044066">
    <property type="entry name" value="TRIAD_supradom"/>
</dbReference>
<proteinExistence type="predicted"/>
<evidence type="ECO:0000256" key="2">
    <source>
        <dbReference type="ARBA" id="ARBA00022679"/>
    </source>
</evidence>
<dbReference type="EMBL" id="JAEVFJ010000021">
    <property type="protein sequence ID" value="KAH8097029.1"/>
    <property type="molecule type" value="Genomic_DNA"/>
</dbReference>
<dbReference type="PROSITE" id="PS51873">
    <property type="entry name" value="TRIAD"/>
    <property type="match status" value="1"/>
</dbReference>
<dbReference type="Gene3D" id="3.30.40.10">
    <property type="entry name" value="Zinc/RING finger domain, C3HC4 (zinc finger)"/>
    <property type="match status" value="1"/>
</dbReference>
<dbReference type="InterPro" id="IPR002867">
    <property type="entry name" value="IBR_dom"/>
</dbReference>
<name>A0A8K0XNQ4_9AGAR</name>
<accession>A0A8K0XNQ4</accession>
<reference evidence="14" key="1">
    <citation type="journal article" date="2021" name="New Phytol.">
        <title>Evolutionary innovations through gain and loss of genes in the ectomycorrhizal Boletales.</title>
        <authorList>
            <person name="Wu G."/>
            <person name="Miyauchi S."/>
            <person name="Morin E."/>
            <person name="Kuo A."/>
            <person name="Drula E."/>
            <person name="Varga T."/>
            <person name="Kohler A."/>
            <person name="Feng B."/>
            <person name="Cao Y."/>
            <person name="Lipzen A."/>
            <person name="Daum C."/>
            <person name="Hundley H."/>
            <person name="Pangilinan J."/>
            <person name="Johnson J."/>
            <person name="Barry K."/>
            <person name="LaButti K."/>
            <person name="Ng V."/>
            <person name="Ahrendt S."/>
            <person name="Min B."/>
            <person name="Choi I.G."/>
            <person name="Park H."/>
            <person name="Plett J.M."/>
            <person name="Magnuson J."/>
            <person name="Spatafora J.W."/>
            <person name="Nagy L.G."/>
            <person name="Henrissat B."/>
            <person name="Grigoriev I.V."/>
            <person name="Yang Z.L."/>
            <person name="Xu J."/>
            <person name="Martin F.M."/>
        </authorList>
    </citation>
    <scope>NUCLEOTIDE SEQUENCE</scope>
    <source>
        <strain evidence="14">KKN 215</strain>
    </source>
</reference>
<dbReference type="PROSITE" id="PS00028">
    <property type="entry name" value="ZINC_FINGER_C2H2_1"/>
    <property type="match status" value="1"/>
</dbReference>
<keyword evidence="2" id="KW-0808">Transferase</keyword>
<dbReference type="GO" id="GO:0043161">
    <property type="term" value="P:proteasome-mediated ubiquitin-dependent protein catabolic process"/>
    <property type="evidence" value="ECO:0007669"/>
    <property type="project" value="TreeGrafter"/>
</dbReference>
<feature type="compositionally biased region" description="Polar residues" evidence="10">
    <location>
        <begin position="41"/>
        <end position="65"/>
    </location>
</feature>
<dbReference type="GO" id="GO:0043130">
    <property type="term" value="F:ubiquitin binding"/>
    <property type="evidence" value="ECO:0007669"/>
    <property type="project" value="TreeGrafter"/>
</dbReference>
<feature type="domain" description="RRM" evidence="12">
    <location>
        <begin position="169"/>
        <end position="245"/>
    </location>
</feature>
<evidence type="ECO:0008006" key="16">
    <source>
        <dbReference type="Google" id="ProtNLM"/>
    </source>
</evidence>
<dbReference type="GO" id="GO:0004842">
    <property type="term" value="F:ubiquitin-protein transferase activity"/>
    <property type="evidence" value="ECO:0007669"/>
    <property type="project" value="TreeGrafter"/>
</dbReference>
<evidence type="ECO:0000256" key="7">
    <source>
        <dbReference type="ARBA" id="ARBA00022833"/>
    </source>
</evidence>
<evidence type="ECO:0000259" key="11">
    <source>
        <dbReference type="PROSITE" id="PS50089"/>
    </source>
</evidence>
<dbReference type="GO" id="GO:0008270">
    <property type="term" value="F:zinc ion binding"/>
    <property type="evidence" value="ECO:0007669"/>
    <property type="project" value="UniProtKB-KW"/>
</dbReference>
<dbReference type="InterPro" id="IPR013087">
    <property type="entry name" value="Znf_C2H2_type"/>
</dbReference>
<evidence type="ECO:0000313" key="14">
    <source>
        <dbReference type="EMBL" id="KAH8097029.1"/>
    </source>
</evidence>
<feature type="region of interest" description="Disordered" evidence="10">
    <location>
        <begin position="1"/>
        <end position="86"/>
    </location>
</feature>
<keyword evidence="9" id="KW-0694">RNA-binding</keyword>
<keyword evidence="3" id="KW-0479">Metal-binding</keyword>
<dbReference type="InterPro" id="IPR001841">
    <property type="entry name" value="Znf_RING"/>
</dbReference>
<dbReference type="Pfam" id="PF01485">
    <property type="entry name" value="IBR"/>
    <property type="match status" value="1"/>
</dbReference>
<dbReference type="CDD" id="cd22585">
    <property type="entry name" value="Rcat_RBR_DEAH12-like"/>
    <property type="match status" value="1"/>
</dbReference>
<evidence type="ECO:0000256" key="9">
    <source>
        <dbReference type="PROSITE-ProRule" id="PRU00176"/>
    </source>
</evidence>
<dbReference type="SMART" id="SM00184">
    <property type="entry name" value="RING"/>
    <property type="match status" value="2"/>
</dbReference>
<evidence type="ECO:0000256" key="5">
    <source>
        <dbReference type="ARBA" id="ARBA00022771"/>
    </source>
</evidence>
<evidence type="ECO:0000256" key="3">
    <source>
        <dbReference type="ARBA" id="ARBA00022723"/>
    </source>
</evidence>
<dbReference type="InterPro" id="IPR000504">
    <property type="entry name" value="RRM_dom"/>
</dbReference>
<evidence type="ECO:0000256" key="6">
    <source>
        <dbReference type="ARBA" id="ARBA00022786"/>
    </source>
</evidence>
<dbReference type="InterPro" id="IPR027370">
    <property type="entry name" value="Znf-RING_euk"/>
</dbReference>
<dbReference type="GO" id="GO:0097039">
    <property type="term" value="P:protein linear polyubiquitination"/>
    <property type="evidence" value="ECO:0007669"/>
    <property type="project" value="TreeGrafter"/>
</dbReference>
<dbReference type="Pfam" id="PF00076">
    <property type="entry name" value="RRM_1"/>
    <property type="match status" value="1"/>
</dbReference>
<gene>
    <name evidence="14" type="ORF">BXZ70DRAFT_306416</name>
</gene>
<dbReference type="PANTHER" id="PTHR22770:SF13">
    <property type="entry name" value="RING-TYPE DOMAIN-CONTAINING PROTEIN"/>
    <property type="match status" value="1"/>
</dbReference>
<dbReference type="SMART" id="SM00360">
    <property type="entry name" value="RRM"/>
    <property type="match status" value="1"/>
</dbReference>
<dbReference type="AlphaFoldDB" id="A0A8K0XNQ4"/>
<dbReference type="OrthoDB" id="10009520at2759"/>
<comment type="caution">
    <text evidence="14">The sequence shown here is derived from an EMBL/GenBank/DDBJ whole genome shotgun (WGS) entry which is preliminary data.</text>
</comment>
<dbReference type="Gene3D" id="1.20.120.1750">
    <property type="match status" value="1"/>
</dbReference>
<dbReference type="InterPro" id="IPR013083">
    <property type="entry name" value="Znf_RING/FYVE/PHD"/>
</dbReference>
<sequence length="831" mass="91423">MPVVSVKVAFPDTDGDTSDDSSLPVRPKAKKGSLSPKGKSETINAAINQTKGPKVSQDVQHPSETSKGKRKQQHKPKSELSIKQAPEVVDRLVEKLKTSAAQTISVNHDCSEDKVATPLLPPGLGLDEASSSATTQQPAISTITVFDATRVSFGPGFEVQSLMTGFESRDVVIKNIPSNTTSDAIKQLLERFGEVTNIQLPASHKEKTMNVKASFANHIDAGAAVFGLDGADVLGGDLDIVLASTSPGKAIIQDGDVCLEFPSPSKIAYAGYTTRAQAEAAMTAAAQSGMYAEIYEDVPNLGPVNVRYQGLDPLAEIKEIEKLGKTEGVMLGKYNYKRLEVALEQLYDKLESYGDLEGLDVLPPPYTRGVVRAWARFSNPKTAERVCAEMHFRPQRFIGNTRLSAHHQRTLFYTLPPSIFEALAFDIRYLRYCATRNIARCNILINGFRRADWSAPVTVKLVAEDRAVLGRLKASFEGLLKGDTIRENGSILWDPYFASPAGINFMNELQRQHSGVVINKDNRKRVLSLFGPPGRRQQVRNAILAKAKEMQSRTFKRFSLKGKVVGLFVSPEIAKLQQELGKENVILSLKDQTLTVRGNEDAFKVARLAIRNAQISQPSKKKHNDTTCPICLDDVTAPVRLECGHAWCKTCLHDYLAASVDTKAFPLTCLGDEARCSHRISLNIASEILSPSEMNDIVQASFLAHIHIHASEFHHCPTPDCPQVYRNAPKGTVLRCPSCLVRICTTCNREHHDGVCRYSETEDMKLFEEWTKGHDVKKCPGCKAPIERSAGCNHMTCLRCKTHICWVCTATFSSGDEVYDHMHATHGGIGL</sequence>
<dbReference type="Pfam" id="PF13445">
    <property type="entry name" value="zf-RING_UBOX"/>
    <property type="match status" value="1"/>
</dbReference>
<evidence type="ECO:0000256" key="8">
    <source>
        <dbReference type="PROSITE-ProRule" id="PRU00175"/>
    </source>
</evidence>
<keyword evidence="6" id="KW-0833">Ubl conjugation pathway</keyword>
<dbReference type="PANTHER" id="PTHR22770">
    <property type="entry name" value="UBIQUITIN CONJUGATING ENZYME 7 INTERACTING PROTEIN-RELATED"/>
    <property type="match status" value="1"/>
</dbReference>
<protein>
    <recommendedName>
        <fullName evidence="16">RING-type domain-containing protein</fullName>
    </recommendedName>
</protein>
<keyword evidence="7" id="KW-0862">Zinc</keyword>
<dbReference type="Gene3D" id="3.30.70.330">
    <property type="match status" value="1"/>
</dbReference>
<keyword evidence="15" id="KW-1185">Reference proteome</keyword>